<dbReference type="OrthoDB" id="5086167at2759"/>
<organism evidence="1 2">
    <name type="scientific">Fusarium tjaetaba</name>
    <dbReference type="NCBI Taxonomy" id="1567544"/>
    <lineage>
        <taxon>Eukaryota</taxon>
        <taxon>Fungi</taxon>
        <taxon>Dikarya</taxon>
        <taxon>Ascomycota</taxon>
        <taxon>Pezizomycotina</taxon>
        <taxon>Sordariomycetes</taxon>
        <taxon>Hypocreomycetidae</taxon>
        <taxon>Hypocreales</taxon>
        <taxon>Nectriaceae</taxon>
        <taxon>Fusarium</taxon>
        <taxon>Fusarium fujikuroi species complex</taxon>
    </lineage>
</organism>
<accession>A0A8H5VPQ3</accession>
<comment type="caution">
    <text evidence="1">The sequence shown here is derived from an EMBL/GenBank/DDBJ whole genome shotgun (WGS) entry which is preliminary data.</text>
</comment>
<protein>
    <submittedName>
        <fullName evidence="1">Uncharacterized protein</fullName>
    </submittedName>
</protein>
<sequence>MSSNIVSITNKAKINLISYLDKAKRQHVDNCSCTVNWHYAHGEGRGSSTKAKKFQTYIAYPQTSDREHQTRLAIKVDGMHHFLTADKRGESTTTEMC</sequence>
<dbReference type="AlphaFoldDB" id="A0A8H5VPQ3"/>
<dbReference type="EMBL" id="JAAQRI010000179">
    <property type="protein sequence ID" value="KAF5629988.1"/>
    <property type="molecule type" value="Genomic_DNA"/>
</dbReference>
<keyword evidence="2" id="KW-1185">Reference proteome</keyword>
<dbReference type="RefSeq" id="XP_037204574.1">
    <property type="nucleotide sequence ID" value="XM_037355165.1"/>
</dbReference>
<name>A0A8H5VPQ3_9HYPO</name>
<proteinExistence type="predicted"/>
<dbReference type="GeneID" id="59307435"/>
<reference evidence="1 2" key="1">
    <citation type="submission" date="2020-05" db="EMBL/GenBank/DDBJ databases">
        <title>Identification and distribution of gene clusters putatively required for synthesis of sphingolipid metabolism inhibitors in phylogenetically diverse species of the filamentous fungus Fusarium.</title>
        <authorList>
            <person name="Kim H.-S."/>
            <person name="Busman M."/>
            <person name="Brown D.W."/>
            <person name="Divon H."/>
            <person name="Uhlig S."/>
            <person name="Proctor R.H."/>
        </authorList>
    </citation>
    <scope>NUCLEOTIDE SEQUENCE [LARGE SCALE GENOMIC DNA]</scope>
    <source>
        <strain evidence="1 2">NRRL 66243</strain>
    </source>
</reference>
<dbReference type="Proteomes" id="UP000530670">
    <property type="component" value="Unassembled WGS sequence"/>
</dbReference>
<evidence type="ECO:0000313" key="2">
    <source>
        <dbReference type="Proteomes" id="UP000530670"/>
    </source>
</evidence>
<evidence type="ECO:0000313" key="1">
    <source>
        <dbReference type="EMBL" id="KAF5629988.1"/>
    </source>
</evidence>
<gene>
    <name evidence="1" type="ORF">FTJAE_8358</name>
</gene>